<protein>
    <submittedName>
        <fullName evidence="1">Host attachment protein</fullName>
    </submittedName>
</protein>
<reference evidence="1 2" key="1">
    <citation type="submission" date="2024-02" db="EMBL/GenBank/DDBJ databases">
        <title>New thermophilic sulfur-oxidizing bacteria from a hot springs of the Uzon caldera (Kamchatka, Russia).</title>
        <authorList>
            <person name="Dukat A.M."/>
            <person name="Elcheninov A.G."/>
            <person name="Frolov E.N."/>
        </authorList>
    </citation>
    <scope>NUCLEOTIDE SEQUENCE [LARGE SCALE GENOMIC DNA]</scope>
    <source>
        <strain evidence="1 2">AK1</strain>
    </source>
</reference>
<dbReference type="EMBL" id="JBAJEX010000001">
    <property type="protein sequence ID" value="MEO1765899.1"/>
    <property type="molecule type" value="Genomic_DNA"/>
</dbReference>
<evidence type="ECO:0000313" key="1">
    <source>
        <dbReference type="EMBL" id="MEO1765899.1"/>
    </source>
</evidence>
<sequence length="143" mass="16122">MSMTWVVVANASIARIYERNKGLHPVTELTHPQSRMKRADLVTDRPGYMQSVGNGHGSRQPATDPKTHEAEEFALEIAKLLDHERAAGKFNRLVLVASTPFMGMLKQRLHAQTAELVTDTIEKDYTKASEKELVERLKEQIVI</sequence>
<evidence type="ECO:0000313" key="2">
    <source>
        <dbReference type="Proteomes" id="UP001482231"/>
    </source>
</evidence>
<dbReference type="Pfam" id="PF10116">
    <property type="entry name" value="Host_attach"/>
    <property type="match status" value="1"/>
</dbReference>
<proteinExistence type="predicted"/>
<accession>A0ABV0EBG6</accession>
<dbReference type="RefSeq" id="WP_347306455.1">
    <property type="nucleotide sequence ID" value="NZ_JBAJEX010000001.1"/>
</dbReference>
<name>A0ABV0EBG6_9BURK</name>
<organism evidence="1 2">
    <name type="scientific">Thiobacter aerophilum</name>
    <dbReference type="NCBI Taxonomy" id="3121275"/>
    <lineage>
        <taxon>Bacteria</taxon>
        <taxon>Pseudomonadati</taxon>
        <taxon>Pseudomonadota</taxon>
        <taxon>Betaproteobacteria</taxon>
        <taxon>Burkholderiales</taxon>
        <taxon>Thiobacteraceae</taxon>
        <taxon>Thiobacter</taxon>
    </lineage>
</organism>
<comment type="caution">
    <text evidence="1">The sequence shown here is derived from an EMBL/GenBank/DDBJ whole genome shotgun (WGS) entry which is preliminary data.</text>
</comment>
<gene>
    <name evidence="1" type="ORF">V6E02_01510</name>
</gene>
<dbReference type="InterPro" id="IPR019291">
    <property type="entry name" value="Host_attachment_protein"/>
</dbReference>
<dbReference type="Proteomes" id="UP001482231">
    <property type="component" value="Unassembled WGS sequence"/>
</dbReference>
<keyword evidence="2" id="KW-1185">Reference proteome</keyword>